<protein>
    <submittedName>
        <fullName evidence="2">DUF1109 domain-containing protein</fullName>
    </submittedName>
</protein>
<dbReference type="Pfam" id="PF06532">
    <property type="entry name" value="NrsF"/>
    <property type="match status" value="1"/>
</dbReference>
<keyword evidence="1" id="KW-1133">Transmembrane helix</keyword>
<feature type="transmembrane region" description="Helical" evidence="1">
    <location>
        <begin position="190"/>
        <end position="211"/>
    </location>
</feature>
<evidence type="ECO:0000256" key="1">
    <source>
        <dbReference type="SAM" id="Phobius"/>
    </source>
</evidence>
<name>A0A2I8EZH3_9BURK</name>
<keyword evidence="1" id="KW-0472">Membrane</keyword>
<feature type="transmembrane region" description="Helical" evidence="1">
    <location>
        <begin position="59"/>
        <end position="78"/>
    </location>
</feature>
<dbReference type="AlphaFoldDB" id="A0A2I8EZH3"/>
<dbReference type="RefSeq" id="WP_042304819.1">
    <property type="nucleotide sequence ID" value="NZ_CP026113.1"/>
</dbReference>
<keyword evidence="1" id="KW-0812">Transmembrane</keyword>
<proteinExistence type="predicted"/>
<evidence type="ECO:0000313" key="3">
    <source>
        <dbReference type="Proteomes" id="UP000243502"/>
    </source>
</evidence>
<organism evidence="2 3">
    <name type="scientific">Paraburkholderia terrae</name>
    <dbReference type="NCBI Taxonomy" id="311230"/>
    <lineage>
        <taxon>Bacteria</taxon>
        <taxon>Pseudomonadati</taxon>
        <taxon>Pseudomonadota</taxon>
        <taxon>Betaproteobacteria</taxon>
        <taxon>Burkholderiales</taxon>
        <taxon>Burkholderiaceae</taxon>
        <taxon>Paraburkholderia</taxon>
    </lineage>
</organism>
<dbReference type="Proteomes" id="UP000243502">
    <property type="component" value="Chromosome 3"/>
</dbReference>
<accession>A0A2I8EZH3</accession>
<dbReference type="KEGG" id="pter:C2L65_36105"/>
<gene>
    <name evidence="2" type="ORF">C2L65_36105</name>
</gene>
<dbReference type="InterPro" id="IPR009495">
    <property type="entry name" value="NrsF"/>
</dbReference>
<sequence>MRTEELVNLLSTGSEPVERGQSTRRLATSMPLALFGAYLLMHIVFGLRHDLSSAMATGLFWAKLALPVCIALGALLATTRLSHPGANVGSAWLVLSLPVTGVWLAGALIVATAPEQDRVSLILGMSWRSCPFNILLLSVPAFFVIFIAVKSLAPTRLSLAGASAGLLSGSVATIAYCFHCPEMSPAFWGIWYVLGMSLVAVVGAIAGPRLLRW</sequence>
<evidence type="ECO:0000313" key="2">
    <source>
        <dbReference type="EMBL" id="AUT65017.1"/>
    </source>
</evidence>
<feature type="transmembrane region" description="Helical" evidence="1">
    <location>
        <begin position="132"/>
        <end position="153"/>
    </location>
</feature>
<feature type="transmembrane region" description="Helical" evidence="1">
    <location>
        <begin position="90"/>
        <end position="111"/>
    </location>
</feature>
<feature type="transmembrane region" description="Helical" evidence="1">
    <location>
        <begin position="26"/>
        <end position="47"/>
    </location>
</feature>
<dbReference type="EMBL" id="CP026113">
    <property type="protein sequence ID" value="AUT65017.1"/>
    <property type="molecule type" value="Genomic_DNA"/>
</dbReference>
<dbReference type="OrthoDB" id="6059252at2"/>
<reference evidence="2 3" key="1">
    <citation type="submission" date="2018-01" db="EMBL/GenBank/DDBJ databases">
        <title>Species boundaries and ecological features among Paraburkholderia terrae DSMZ17804T, P. hospita DSMZ17164T and P. caribensis DSMZ13236T.</title>
        <authorList>
            <person name="Pratama A.A."/>
        </authorList>
    </citation>
    <scope>NUCLEOTIDE SEQUENCE [LARGE SCALE GENOMIC DNA]</scope>
    <source>
        <strain evidence="2 3">DSM 17804</strain>
    </source>
</reference>
<feature type="transmembrane region" description="Helical" evidence="1">
    <location>
        <begin position="159"/>
        <end position="178"/>
    </location>
</feature>